<sequence>MALRLSTPLLIADRVRTSWTYRHSRYSGGVRFSLPRFMVTKRTYLSTKFRRPSTVTKWGNPQYTLPSNVQRQMQENSAEGDTDQATSEELGGRTGKKELGRNGKSAGKAKKAADTAAQEVQHTPKYCDMLFLHQEDQQSRRRPHANFFFR</sequence>
<dbReference type="OrthoDB" id="329288at2759"/>
<feature type="region of interest" description="Disordered" evidence="1">
    <location>
        <begin position="57"/>
        <end position="119"/>
    </location>
</feature>
<dbReference type="EMBL" id="AEYI02001294">
    <property type="protein sequence ID" value="KFG39206.1"/>
    <property type="molecule type" value="Genomic_DNA"/>
</dbReference>
<reference evidence="2 3" key="1">
    <citation type="submission" date="2014-03" db="EMBL/GenBank/DDBJ databases">
        <authorList>
            <person name="Sibley D."/>
            <person name="Venepally P."/>
            <person name="Karamycheva S."/>
            <person name="Hadjithomas M."/>
            <person name="Khan A."/>
            <person name="Brunk B."/>
            <person name="Roos D."/>
            <person name="Caler E."/>
            <person name="Lorenzi H."/>
        </authorList>
    </citation>
    <scope>NUCLEOTIDE SEQUENCE [LARGE SCALE GENOMIC DNA]</scope>
    <source>
        <strain evidence="3">p89</strain>
    </source>
</reference>
<organism evidence="2 3">
    <name type="scientific">Toxoplasma gondii p89</name>
    <dbReference type="NCBI Taxonomy" id="943119"/>
    <lineage>
        <taxon>Eukaryota</taxon>
        <taxon>Sar</taxon>
        <taxon>Alveolata</taxon>
        <taxon>Apicomplexa</taxon>
        <taxon>Conoidasida</taxon>
        <taxon>Coccidia</taxon>
        <taxon>Eucoccidiorida</taxon>
        <taxon>Eimeriorina</taxon>
        <taxon>Sarcocystidae</taxon>
        <taxon>Toxoplasma</taxon>
    </lineage>
</organism>
<feature type="compositionally biased region" description="Polar residues" evidence="1">
    <location>
        <begin position="57"/>
        <end position="87"/>
    </location>
</feature>
<evidence type="ECO:0000313" key="3">
    <source>
        <dbReference type="Proteomes" id="UP000028828"/>
    </source>
</evidence>
<name>A0A086K488_TOXGO</name>
<protein>
    <submittedName>
        <fullName evidence="2">Uncharacterized protein</fullName>
    </submittedName>
</protein>
<gene>
    <name evidence="2" type="ORF">TGP89_239087</name>
</gene>
<dbReference type="Proteomes" id="UP000028828">
    <property type="component" value="Unassembled WGS sequence"/>
</dbReference>
<evidence type="ECO:0000256" key="1">
    <source>
        <dbReference type="SAM" id="MobiDB-lite"/>
    </source>
</evidence>
<dbReference type="AlphaFoldDB" id="A0A086K488"/>
<proteinExistence type="predicted"/>
<accession>A0A086K488</accession>
<evidence type="ECO:0000313" key="2">
    <source>
        <dbReference type="EMBL" id="KFG39206.1"/>
    </source>
</evidence>
<dbReference type="VEuPathDB" id="ToxoDB:TGP89_239087"/>
<comment type="caution">
    <text evidence="2">The sequence shown here is derived from an EMBL/GenBank/DDBJ whole genome shotgun (WGS) entry which is preliminary data.</text>
</comment>